<evidence type="ECO:0000256" key="2">
    <source>
        <dbReference type="ARBA" id="ARBA00022803"/>
    </source>
</evidence>
<reference evidence="6 7" key="1">
    <citation type="submission" date="2020-08" db="EMBL/GenBank/DDBJ databases">
        <authorList>
            <person name="Hejnol A."/>
        </authorList>
    </citation>
    <scope>NUCLEOTIDE SEQUENCE [LARGE SCALE GENOMIC DNA]</scope>
</reference>
<sequence length="505" mass="57160">MSEKPPIPAEAKSTGPPAMPPNRPRKAPELPAFERRNWLIHLHYIRREYDRCKILIKEQLAESSDMCEYAYYVQALIKRQEGSIQEALELFQTCALLNSGNANNLKQVARCLFLLARHKAAIDVYHEAAKLNDSDWEILHNIGVCHMYMQNFTKAKESLEQALTIRKNDLSYIMLAKIYLMEKNVDKALDVLNDALKISPENIEILTTLGLLYLRVGDYHKSFEHLGNSMTFDSSNVKAILASGSMMQQHQDFDVALSKYRIASDKHPESPALWNNIGMCFFGKKKFVAAISCLKRASYFAPFEWKILHNLGLVHLTMEQYASAFHFLSAAINFKPKYGPLFSLLAVALSNLNDNDNAIEAYKQAIKYDSNNLFTQLNYAIFLYKIDDKRGAANAFKAAEALRDSMDASKISRDVLDTFKTFGAILQTGQSYKKSEPPVQNQEPARPQHPIRQTIQSPAPDLPTPPSHPVGEQPPSYDMVMKQSVLDSRKDVMEKRGRQGALPPI</sequence>
<evidence type="ECO:0000256" key="4">
    <source>
        <dbReference type="PROSITE-ProRule" id="PRU00339"/>
    </source>
</evidence>
<dbReference type="Gene3D" id="1.25.40.10">
    <property type="entry name" value="Tetratricopeptide repeat domain"/>
    <property type="match status" value="2"/>
</dbReference>
<dbReference type="FunFam" id="1.25.40.10:FF:000237">
    <property type="entry name" value="Bardet-Biedl syndrome 4 (Human)"/>
    <property type="match status" value="1"/>
</dbReference>
<dbReference type="PROSITE" id="PS50005">
    <property type="entry name" value="TPR"/>
    <property type="match status" value="4"/>
</dbReference>
<feature type="repeat" description="TPR" evidence="4">
    <location>
        <begin position="305"/>
        <end position="338"/>
    </location>
</feature>
<dbReference type="Pfam" id="PF14559">
    <property type="entry name" value="TPR_19"/>
    <property type="match status" value="1"/>
</dbReference>
<dbReference type="GO" id="GO:0061512">
    <property type="term" value="P:protein localization to cilium"/>
    <property type="evidence" value="ECO:0007669"/>
    <property type="project" value="TreeGrafter"/>
</dbReference>
<feature type="region of interest" description="Disordered" evidence="5">
    <location>
        <begin position="430"/>
        <end position="505"/>
    </location>
</feature>
<comment type="similarity">
    <text evidence="3">Belongs to the BBS4 family.</text>
</comment>
<keyword evidence="1" id="KW-0677">Repeat</keyword>
<evidence type="ECO:0000256" key="1">
    <source>
        <dbReference type="ARBA" id="ARBA00022737"/>
    </source>
</evidence>
<name>A0A7I8W403_9ANNE</name>
<keyword evidence="7" id="KW-1185">Reference proteome</keyword>
<proteinExistence type="inferred from homology"/>
<dbReference type="GO" id="GO:0036064">
    <property type="term" value="C:ciliary basal body"/>
    <property type="evidence" value="ECO:0007669"/>
    <property type="project" value="TreeGrafter"/>
</dbReference>
<gene>
    <name evidence="6" type="ORF">DGYR_LOCUS10584</name>
</gene>
<dbReference type="Pfam" id="PF13181">
    <property type="entry name" value="TPR_8"/>
    <property type="match status" value="1"/>
</dbReference>
<evidence type="ECO:0000313" key="6">
    <source>
        <dbReference type="EMBL" id="CAD5122834.1"/>
    </source>
</evidence>
<dbReference type="PANTHER" id="PTHR44186">
    <property type="match status" value="1"/>
</dbReference>
<dbReference type="EMBL" id="CAJFCJ010000018">
    <property type="protein sequence ID" value="CAD5122834.1"/>
    <property type="molecule type" value="Genomic_DNA"/>
</dbReference>
<comment type="caution">
    <text evidence="6">The sequence shown here is derived from an EMBL/GenBank/DDBJ whole genome shotgun (WGS) entry which is preliminary data.</text>
</comment>
<keyword evidence="2 4" id="KW-0802">TPR repeat</keyword>
<dbReference type="OrthoDB" id="309339at2759"/>
<dbReference type="GO" id="GO:0060271">
    <property type="term" value="P:cilium assembly"/>
    <property type="evidence" value="ECO:0007669"/>
    <property type="project" value="TreeGrafter"/>
</dbReference>
<feature type="repeat" description="TPR" evidence="4">
    <location>
        <begin position="169"/>
        <end position="202"/>
    </location>
</feature>
<organism evidence="6 7">
    <name type="scientific">Dimorphilus gyrociliatus</name>
    <dbReference type="NCBI Taxonomy" id="2664684"/>
    <lineage>
        <taxon>Eukaryota</taxon>
        <taxon>Metazoa</taxon>
        <taxon>Spiralia</taxon>
        <taxon>Lophotrochozoa</taxon>
        <taxon>Annelida</taxon>
        <taxon>Polychaeta</taxon>
        <taxon>Polychaeta incertae sedis</taxon>
        <taxon>Dinophilidae</taxon>
        <taxon>Dimorphilus</taxon>
    </lineage>
</organism>
<feature type="repeat" description="TPR" evidence="4">
    <location>
        <begin position="203"/>
        <end position="236"/>
    </location>
</feature>
<protein>
    <submittedName>
        <fullName evidence="6">DgyrCDS11238</fullName>
    </submittedName>
</protein>
<feature type="repeat" description="TPR" evidence="4">
    <location>
        <begin position="339"/>
        <end position="372"/>
    </location>
</feature>
<accession>A0A7I8W403</accession>
<dbReference type="PANTHER" id="PTHR44186:SF1">
    <property type="entry name" value="BARDET-BIEDL SYNDROME 4 PROTEIN"/>
    <property type="match status" value="1"/>
</dbReference>
<feature type="region of interest" description="Disordered" evidence="5">
    <location>
        <begin position="1"/>
        <end position="28"/>
    </location>
</feature>
<feature type="compositionally biased region" description="Polar residues" evidence="5">
    <location>
        <begin position="430"/>
        <end position="443"/>
    </location>
</feature>
<dbReference type="AlphaFoldDB" id="A0A7I8W403"/>
<dbReference type="Pfam" id="PF13432">
    <property type="entry name" value="TPR_16"/>
    <property type="match status" value="1"/>
</dbReference>
<dbReference type="SMART" id="SM00028">
    <property type="entry name" value="TPR"/>
    <property type="match status" value="8"/>
</dbReference>
<dbReference type="SUPFAM" id="SSF48452">
    <property type="entry name" value="TPR-like"/>
    <property type="match status" value="1"/>
</dbReference>
<evidence type="ECO:0000313" key="7">
    <source>
        <dbReference type="Proteomes" id="UP000549394"/>
    </source>
</evidence>
<dbReference type="InterPro" id="IPR019734">
    <property type="entry name" value="TPR_rpt"/>
</dbReference>
<evidence type="ECO:0000256" key="5">
    <source>
        <dbReference type="SAM" id="MobiDB-lite"/>
    </source>
</evidence>
<feature type="compositionally biased region" description="Basic and acidic residues" evidence="5">
    <location>
        <begin position="487"/>
        <end position="497"/>
    </location>
</feature>
<evidence type="ECO:0000256" key="3">
    <source>
        <dbReference type="ARBA" id="ARBA00023778"/>
    </source>
</evidence>
<dbReference type="InterPro" id="IPR011990">
    <property type="entry name" value="TPR-like_helical_dom_sf"/>
</dbReference>
<dbReference type="Proteomes" id="UP000549394">
    <property type="component" value="Unassembled WGS sequence"/>
</dbReference>